<dbReference type="Gene3D" id="3.30.70.870">
    <property type="entry name" value="Elongation Factor G (Translational Gtpase), domain 3"/>
    <property type="match status" value="1"/>
</dbReference>
<protein>
    <submittedName>
        <fullName evidence="1">DUF4331 domain-containing protein</fullName>
    </submittedName>
</protein>
<evidence type="ECO:0000313" key="1">
    <source>
        <dbReference type="WBParaSite" id="ECPE_0001751001-mRNA-1"/>
    </source>
</evidence>
<reference evidence="1" key="1">
    <citation type="submission" date="2016-06" db="UniProtKB">
        <authorList>
            <consortium name="WormBaseParasite"/>
        </authorList>
    </citation>
    <scope>IDENTIFICATION</scope>
</reference>
<sequence>LDSNPADFPVGPLRLQADTEDREFLTSDYVFNRSDDQLGTSPAASSCAALSRSGSFGGSSGGLHNRPKYLRHVYVAVVVGVLQFMGGQRDLLQVNDPVPSGNIVGLTGPDLITFLPKSGLLVDRLSLVAGGQTDSDGTATASAPVLPLAGLAVWHGAPVISVAVEPASAANPEDVYRLERGLKLLDRADPCAEVSSTE</sequence>
<dbReference type="AlphaFoldDB" id="A0A183BE30"/>
<organism evidence="1">
    <name type="scientific">Echinostoma caproni</name>
    <dbReference type="NCBI Taxonomy" id="27848"/>
    <lineage>
        <taxon>Eukaryota</taxon>
        <taxon>Metazoa</taxon>
        <taxon>Spiralia</taxon>
        <taxon>Lophotrochozoa</taxon>
        <taxon>Platyhelminthes</taxon>
        <taxon>Trematoda</taxon>
        <taxon>Digenea</taxon>
        <taxon>Plagiorchiida</taxon>
        <taxon>Echinostomata</taxon>
        <taxon>Echinostomatoidea</taxon>
        <taxon>Echinostomatidae</taxon>
        <taxon>Echinostoma</taxon>
    </lineage>
</organism>
<dbReference type="WBParaSite" id="ECPE_0001751001-mRNA-1">
    <property type="protein sequence ID" value="ECPE_0001751001-mRNA-1"/>
    <property type="gene ID" value="ECPE_0001751001"/>
</dbReference>
<accession>A0A183BE30</accession>
<name>A0A183BE30_9TREM</name>
<proteinExistence type="predicted"/>